<feature type="domain" description="BT-1020-like structural beta-sandwich" evidence="5">
    <location>
        <begin position="428"/>
        <end position="587"/>
    </location>
</feature>
<dbReference type="Proteomes" id="UP001145087">
    <property type="component" value="Unassembled WGS sequence"/>
</dbReference>
<proteinExistence type="predicted"/>
<gene>
    <name evidence="7" type="ORF">OU798_16550</name>
</gene>
<feature type="domain" description="Mannosylglycerate hydrolase MGH1-like glycoside hydrolase" evidence="4">
    <location>
        <begin position="703"/>
        <end position="1017"/>
    </location>
</feature>
<dbReference type="Pfam" id="PF22585">
    <property type="entry name" value="Sialidase-like_CBM"/>
    <property type="match status" value="1"/>
</dbReference>
<feature type="domain" description="Glycoside hydrolase family 65 C-terminal" evidence="2">
    <location>
        <begin position="1031"/>
        <end position="1090"/>
    </location>
</feature>
<dbReference type="Pfam" id="PF13088">
    <property type="entry name" value="BNR_2"/>
    <property type="match status" value="1"/>
</dbReference>
<feature type="chain" id="PRO_5040967935" evidence="1">
    <location>
        <begin position="24"/>
        <end position="1106"/>
    </location>
</feature>
<organism evidence="7 8">
    <name type="scientific">Draconibacterium aestuarii</name>
    <dbReference type="NCBI Taxonomy" id="2998507"/>
    <lineage>
        <taxon>Bacteria</taxon>
        <taxon>Pseudomonadati</taxon>
        <taxon>Bacteroidota</taxon>
        <taxon>Bacteroidia</taxon>
        <taxon>Marinilabiliales</taxon>
        <taxon>Prolixibacteraceae</taxon>
        <taxon>Draconibacterium</taxon>
    </lineage>
</organism>
<evidence type="ECO:0000259" key="5">
    <source>
        <dbReference type="Pfam" id="PF22585"/>
    </source>
</evidence>
<dbReference type="RefSeq" id="WP_343334296.1">
    <property type="nucleotide sequence ID" value="NZ_JAPOHD010000030.1"/>
</dbReference>
<dbReference type="EMBL" id="JAPOHD010000030">
    <property type="protein sequence ID" value="MCY1721966.1"/>
    <property type="molecule type" value="Genomic_DNA"/>
</dbReference>
<feature type="domain" description="Sialidase" evidence="3">
    <location>
        <begin position="280"/>
        <end position="350"/>
    </location>
</feature>
<dbReference type="Pfam" id="PF03633">
    <property type="entry name" value="Glyco_hydro_65C"/>
    <property type="match status" value="1"/>
</dbReference>
<evidence type="ECO:0000313" key="7">
    <source>
        <dbReference type="EMBL" id="MCY1721966.1"/>
    </source>
</evidence>
<dbReference type="InterPro" id="IPR054491">
    <property type="entry name" value="MGH1-like_GH"/>
</dbReference>
<dbReference type="InterPro" id="IPR054490">
    <property type="entry name" value="BT_1020-like_b-sandwich_1"/>
</dbReference>
<evidence type="ECO:0000259" key="4">
    <source>
        <dbReference type="Pfam" id="PF22422"/>
    </source>
</evidence>
<accession>A0A9X3J7X5</accession>
<evidence type="ECO:0000256" key="1">
    <source>
        <dbReference type="SAM" id="SignalP"/>
    </source>
</evidence>
<dbReference type="Gene3D" id="1.50.10.10">
    <property type="match status" value="1"/>
</dbReference>
<keyword evidence="7" id="KW-0378">Hydrolase</keyword>
<evidence type="ECO:0000259" key="2">
    <source>
        <dbReference type="Pfam" id="PF03633"/>
    </source>
</evidence>
<dbReference type="SUPFAM" id="SSF50939">
    <property type="entry name" value="Sialidases"/>
    <property type="match status" value="1"/>
</dbReference>
<name>A0A9X3J7X5_9BACT</name>
<dbReference type="SUPFAM" id="SSF48208">
    <property type="entry name" value="Six-hairpin glycosidases"/>
    <property type="match status" value="1"/>
</dbReference>
<evidence type="ECO:0000259" key="6">
    <source>
        <dbReference type="Pfam" id="PF24067"/>
    </source>
</evidence>
<dbReference type="InterPro" id="IPR008928">
    <property type="entry name" value="6-hairpin_glycosidase_sf"/>
</dbReference>
<dbReference type="GO" id="GO:0004308">
    <property type="term" value="F:exo-alpha-sialidase activity"/>
    <property type="evidence" value="ECO:0007669"/>
    <property type="project" value="UniProtKB-EC"/>
</dbReference>
<evidence type="ECO:0000313" key="8">
    <source>
        <dbReference type="Proteomes" id="UP001145087"/>
    </source>
</evidence>
<protein>
    <submittedName>
        <fullName evidence="7">Exo-alpha-sialidase</fullName>
        <ecNumber evidence="7">3.2.1.18</ecNumber>
    </submittedName>
</protein>
<dbReference type="Pfam" id="PF22422">
    <property type="entry name" value="MGH1-like_GH"/>
    <property type="match status" value="1"/>
</dbReference>
<comment type="caution">
    <text evidence="7">The sequence shown here is derived from an EMBL/GenBank/DDBJ whole genome shotgun (WGS) entry which is preliminary data.</text>
</comment>
<dbReference type="GO" id="GO:0005975">
    <property type="term" value="P:carbohydrate metabolic process"/>
    <property type="evidence" value="ECO:0007669"/>
    <property type="project" value="InterPro"/>
</dbReference>
<dbReference type="InterPro" id="IPR011040">
    <property type="entry name" value="Sialidase"/>
</dbReference>
<keyword evidence="1" id="KW-0732">Signal</keyword>
<dbReference type="EC" id="3.2.1.18" evidence="7"/>
<keyword evidence="7" id="KW-0326">Glycosidase</keyword>
<dbReference type="InterPro" id="IPR012341">
    <property type="entry name" value="6hp_glycosidase-like_sf"/>
</dbReference>
<dbReference type="CDD" id="cd15482">
    <property type="entry name" value="Sialidase_non-viral"/>
    <property type="match status" value="1"/>
</dbReference>
<reference evidence="7" key="1">
    <citation type="submission" date="2022-11" db="EMBL/GenBank/DDBJ databases">
        <title>Marilongibacter aestuarii gen. nov., sp. nov., isolated from tidal flat sediment.</title>
        <authorList>
            <person name="Jiayan W."/>
        </authorList>
    </citation>
    <scope>NUCLEOTIDE SEQUENCE</scope>
    <source>
        <strain evidence="7">Z1-6</strain>
    </source>
</reference>
<dbReference type="InterPro" id="IPR005194">
    <property type="entry name" value="Glyco_hydro_65_C"/>
</dbReference>
<dbReference type="Pfam" id="PF24067">
    <property type="entry name" value="Beta-prop_BT_1020"/>
    <property type="match status" value="1"/>
</dbReference>
<sequence length="1106" mass="127853">MMKRFVHISVVVLFVFIAGNINAQDTAHYVCEAQVNVDYHHGQLSPALGVHNIQVMRANRELPETADGLGWTYNHAPNLAYWNNKFYYHYLNDPVGEHIPPGRTMLLTSDDGYNWTKPVTIFPEYQIPDGTTKEEVDDVAKDLIAVMHQRMGFYVSSDNRLLSLAYYGISLNKKDSPNDGNGIGRVVREIYKDGTFGPIYFIRYNHGWDKKNTSFPFYQKCKDKGFVKACDELLSKPLMMQQWVEEADRDDPLIPIKEQYKAFSFYHAADGNVIGLWKHALTATSSDEGKTWTTPLRAPGFVNANAKIWGQATSDGKYVTVYNPSEFRWPLALSVSNDGYEYDKLLLINGEITTMRYGGNYKSYGPQYIRGIVEGNGIPADKNLWVSYSVNKEDMWISRVKVPIQEKEVRQVDEVFSAMKDGQELDSWNIYSPVWAPVKIEKSGNEKWLALKDKDEFDYAKATRLFPATKVADVEFTIKTGQNNTGTLQIELQNSKNTPALRLIFDNDGKIKYKAGYRVNNLRDYVDNTEYSIRIVATTADRFYTVYMNGEQVLRRLFFAPVHELDKIVFRTGEVRRFPNADTPTDQDFDVPQNGKPVDEASFFIKSLKTKNAENKPAVLNVDDFKHYVDYFNKMEDENIIQAIPNAESWEWMKKNIPLFECPQANFEEMFYYRWWTLRKHIKETPVGNAMTEFLVQRSYADKYNLIACAVGHHTYESRWLHNTAYLTDNLKVWYRGNEGKPMSKLHKFSNWNADAVYNYYLLSGDKNFVLDMLPDLENGYRLWEVERRKPTGMFWQEDVKDGMEEQISGGRRVKNERPTINSYMYGNAVALSKMAELAGNSEWAKLYAAKADTLKELVQQNLWNTESHFFETVKETGGFAEVREQIGFIPWYFNLPAKGYENAWEQIMDTEGFNAPFGITTAERRHPEFRTHGCCKCEWDGAVWPFSTSQTLIGMANLLNNYDQNVVNDSIYFDLLETYVESQYYRGRPYIGEYLDETTGYWLKGDQERSRYYNHSTFNDVLITGLVGLRPRDDNKIEVNPLVPENKWDWFCLDNVLYHGKIVSIIWDKDGSKYGWGKGLVILADGKEIGRSETLTKLVCEYDVK</sequence>
<dbReference type="AlphaFoldDB" id="A0A9X3J7X5"/>
<feature type="signal peptide" evidence="1">
    <location>
        <begin position="1"/>
        <end position="23"/>
    </location>
</feature>
<dbReference type="InterPro" id="IPR036278">
    <property type="entry name" value="Sialidase_sf"/>
</dbReference>
<dbReference type="InterPro" id="IPR056425">
    <property type="entry name" value="Beta-prop_BT_1020"/>
</dbReference>
<keyword evidence="8" id="KW-1185">Reference proteome</keyword>
<evidence type="ECO:0000259" key="3">
    <source>
        <dbReference type="Pfam" id="PF13088"/>
    </source>
</evidence>
<feature type="domain" description="BT-1020-like N-terminal beta-propeller" evidence="6">
    <location>
        <begin position="26"/>
        <end position="260"/>
    </location>
</feature>